<evidence type="ECO:0000313" key="6">
    <source>
        <dbReference type="Proteomes" id="UP000253950"/>
    </source>
</evidence>
<dbReference type="EMBL" id="QEQG01000002">
    <property type="protein sequence ID" value="RDF12461.1"/>
    <property type="molecule type" value="Genomic_DNA"/>
</dbReference>
<dbReference type="AlphaFoldDB" id="A0A369YJC2"/>
<dbReference type="STRING" id="1035839.GCA_000238795_00552"/>
<dbReference type="RefSeq" id="WP_007525048.1">
    <property type="nucleotide sequence ID" value="NZ_JANFLW010000001.1"/>
</dbReference>
<gene>
    <name evidence="4" type="ORF">DPV84_02700</name>
    <name evidence="3" type="ORF">DPV93_03295</name>
</gene>
<evidence type="ECO:0000313" key="5">
    <source>
        <dbReference type="Proteomes" id="UP000253872"/>
    </source>
</evidence>
<protein>
    <recommendedName>
        <fullName evidence="2">UPF0145 protein DPV84_02700</fullName>
    </recommendedName>
</protein>
<evidence type="ECO:0000313" key="3">
    <source>
        <dbReference type="EMBL" id="RDE73127.1"/>
    </source>
</evidence>
<proteinExistence type="inferred from homology"/>
<dbReference type="Pfam" id="PF01906">
    <property type="entry name" value="YbjQ_1"/>
    <property type="match status" value="1"/>
</dbReference>
<evidence type="ECO:0000256" key="2">
    <source>
        <dbReference type="HAMAP-Rule" id="MF_00338"/>
    </source>
</evidence>
<dbReference type="PANTHER" id="PTHR34068:SF1">
    <property type="entry name" value="UPF0145 PROTEIN YBJQ"/>
    <property type="match status" value="1"/>
</dbReference>
<dbReference type="SUPFAM" id="SSF117782">
    <property type="entry name" value="YbjQ-like"/>
    <property type="match status" value="1"/>
</dbReference>
<dbReference type="InterPro" id="IPR002765">
    <property type="entry name" value="UPF0145_YbjQ-like"/>
</dbReference>
<evidence type="ECO:0000256" key="1">
    <source>
        <dbReference type="ARBA" id="ARBA00010751"/>
    </source>
</evidence>
<organism evidence="3 5">
    <name type="scientific">Haemophilus sputorum</name>
    <dbReference type="NCBI Taxonomy" id="1078480"/>
    <lineage>
        <taxon>Bacteria</taxon>
        <taxon>Pseudomonadati</taxon>
        <taxon>Pseudomonadota</taxon>
        <taxon>Gammaproteobacteria</taxon>
        <taxon>Pasteurellales</taxon>
        <taxon>Pasteurellaceae</taxon>
        <taxon>Haemophilus</taxon>
    </lineage>
</organism>
<dbReference type="PANTHER" id="PTHR34068">
    <property type="entry name" value="UPF0145 PROTEIN YBJQ"/>
    <property type="match status" value="1"/>
</dbReference>
<sequence length="105" mass="11172">MILTTTPQIEGKQIVEYKQIVFGEVVAGANIVRDFIAGITDIIGGRSGVYESRLSRAREEALEELAKRALAVGANAVVGIEVNYTTMGAKNMFVISASGTAVVVR</sequence>
<dbReference type="EMBL" id="QEPN01000002">
    <property type="protein sequence ID" value="RDE73127.1"/>
    <property type="molecule type" value="Genomic_DNA"/>
</dbReference>
<accession>A0A369YJC2</accession>
<dbReference type="InterPro" id="IPR035439">
    <property type="entry name" value="UPF0145_dom_sf"/>
</dbReference>
<evidence type="ECO:0000313" key="4">
    <source>
        <dbReference type="EMBL" id="RDF12461.1"/>
    </source>
</evidence>
<reference evidence="5 6" key="1">
    <citation type="submission" date="2018-05" db="EMBL/GenBank/DDBJ databases">
        <title>Draft Genome Sequences for a Diverse set of 7 Haemophilus Species.</title>
        <authorList>
            <person name="Nichols M."/>
            <person name="Topaz N."/>
            <person name="Wang X."/>
            <person name="Wang X."/>
            <person name="Boxrud D."/>
        </authorList>
    </citation>
    <scope>NUCLEOTIDE SEQUENCE [LARGE SCALE GENOMIC DNA]</scope>
    <source>
        <strain evidence="3 5">C2002001239</strain>
        <strain evidence="4 6">C2015005473</strain>
    </source>
</reference>
<dbReference type="Proteomes" id="UP000253872">
    <property type="component" value="Unassembled WGS sequence"/>
</dbReference>
<dbReference type="Gene3D" id="3.30.110.70">
    <property type="entry name" value="Hypothetical protein apc22750. Chain B"/>
    <property type="match status" value="1"/>
</dbReference>
<comment type="similarity">
    <text evidence="1 2">Belongs to the UPF0145 family.</text>
</comment>
<dbReference type="Proteomes" id="UP000253950">
    <property type="component" value="Unassembled WGS sequence"/>
</dbReference>
<keyword evidence="6" id="KW-1185">Reference proteome</keyword>
<comment type="caution">
    <text evidence="3">The sequence shown here is derived from an EMBL/GenBank/DDBJ whole genome shotgun (WGS) entry which is preliminary data.</text>
</comment>
<name>A0A369YJC2_9PAST</name>
<dbReference type="HAMAP" id="MF_00338">
    <property type="entry name" value="UPF0145"/>
    <property type="match status" value="1"/>
</dbReference>